<evidence type="ECO:0000313" key="10">
    <source>
        <dbReference type="EMBL" id="MFC7750720.1"/>
    </source>
</evidence>
<comment type="caution">
    <text evidence="10">The sequence shown here is derived from an EMBL/GenBank/DDBJ whole genome shotgun (WGS) entry which is preliminary data.</text>
</comment>
<evidence type="ECO:0000256" key="6">
    <source>
        <dbReference type="ARBA" id="ARBA00023136"/>
    </source>
</evidence>
<dbReference type="Pfam" id="PF00672">
    <property type="entry name" value="HAMP"/>
    <property type="match status" value="1"/>
</dbReference>
<dbReference type="Gene3D" id="6.10.340.10">
    <property type="match status" value="1"/>
</dbReference>
<proteinExistence type="predicted"/>
<dbReference type="CDD" id="cd06225">
    <property type="entry name" value="HAMP"/>
    <property type="match status" value="1"/>
</dbReference>
<evidence type="ECO:0000256" key="2">
    <source>
        <dbReference type="ARBA" id="ARBA00022475"/>
    </source>
</evidence>
<feature type="domain" description="HAMP" evidence="9">
    <location>
        <begin position="319"/>
        <end position="371"/>
    </location>
</feature>
<evidence type="ECO:0000313" key="11">
    <source>
        <dbReference type="Proteomes" id="UP001596528"/>
    </source>
</evidence>
<accession>A0ABW2V5K0</accession>
<keyword evidence="5 10" id="KW-0418">Kinase</keyword>
<dbReference type="RefSeq" id="WP_170209533.1">
    <property type="nucleotide sequence ID" value="NZ_JBHTGQ010000027.1"/>
</dbReference>
<dbReference type="SUPFAM" id="SSF55874">
    <property type="entry name" value="ATPase domain of HSP90 chaperone/DNA topoisomerase II/histidine kinase"/>
    <property type="match status" value="1"/>
</dbReference>
<keyword evidence="4 10" id="KW-0808">Transferase</keyword>
<evidence type="ECO:0000256" key="4">
    <source>
        <dbReference type="ARBA" id="ARBA00022679"/>
    </source>
</evidence>
<sequence length="589" mass="67191">MKNPFKVFSFRYTFFFTFLLFALTLILLIGVTSYSITTQETVARMIESRKLLLSEIHKQLITQMQVIEHDSLTLSSNPKIINYLNNAGEPYERVQQKRDILDQISRLSYVKEGVHSVELYSKNIESDETFGTNGLYNYAKYEANDLYEPTRHADSGWIGAHEAVSGLESEDNEVISFVRKITTVTGNEVGVLVINMKLDYVKKIVANQSPHDSRYILDSYDRLITEVVGDGMKPFAVSNADNRVIRAMDKANPEKFAIFESDQKMLLIWDKQMNSNWVVLDAIPWDYITQASSKIKSVILIAIVACTALAVVMALLLSRQFSLPIRHLVRAVSQVKSGNLNIQIQNEYENEFGTLNDSIHLMIQRIQSLLAEVDEQNRKKREAELQMLQEQINPHFLYNTLDMINWRAIEYGAGDISKMLSLLGKMLRLGLSKGAAFIPIRDEMEYLRYYIELQTIRFPCDLQITVNVPDNLCSYMVPKLMLQPFIENSLIHGMDRDKGGRIEIEAGESGPDIWFRLTDNGKGMDVRQLSERKDLGVSGIRNVRERIKLYFGDPYGVEIESGINRGTVVHIRIPKVSPDGPGHKGEPTW</sequence>
<dbReference type="InterPro" id="IPR003594">
    <property type="entry name" value="HATPase_dom"/>
</dbReference>
<organism evidence="10 11">
    <name type="scientific">Paenibacillus thermoaerophilus</name>
    <dbReference type="NCBI Taxonomy" id="1215385"/>
    <lineage>
        <taxon>Bacteria</taxon>
        <taxon>Bacillati</taxon>
        <taxon>Bacillota</taxon>
        <taxon>Bacilli</taxon>
        <taxon>Bacillales</taxon>
        <taxon>Paenibacillaceae</taxon>
        <taxon>Paenibacillus</taxon>
    </lineage>
</organism>
<evidence type="ECO:0000256" key="5">
    <source>
        <dbReference type="ARBA" id="ARBA00022777"/>
    </source>
</evidence>
<dbReference type="Pfam" id="PF02518">
    <property type="entry name" value="HATPase_c"/>
    <property type="match status" value="1"/>
</dbReference>
<dbReference type="InterPro" id="IPR003660">
    <property type="entry name" value="HAMP_dom"/>
</dbReference>
<name>A0ABW2V5K0_9BACL</name>
<dbReference type="Proteomes" id="UP001596528">
    <property type="component" value="Unassembled WGS sequence"/>
</dbReference>
<dbReference type="EMBL" id="JBHTGQ010000027">
    <property type="protein sequence ID" value="MFC7750720.1"/>
    <property type="molecule type" value="Genomic_DNA"/>
</dbReference>
<dbReference type="EC" id="2.7.13.3" evidence="10"/>
<keyword evidence="3" id="KW-0597">Phosphoprotein</keyword>
<dbReference type="SMART" id="SM00304">
    <property type="entry name" value="HAMP"/>
    <property type="match status" value="1"/>
</dbReference>
<keyword evidence="7" id="KW-0175">Coiled coil</keyword>
<keyword evidence="6 8" id="KW-0472">Membrane</keyword>
<dbReference type="Gene3D" id="3.30.565.10">
    <property type="entry name" value="Histidine kinase-like ATPase, C-terminal domain"/>
    <property type="match status" value="1"/>
</dbReference>
<dbReference type="PANTHER" id="PTHR34220:SF7">
    <property type="entry name" value="SENSOR HISTIDINE KINASE YPDA"/>
    <property type="match status" value="1"/>
</dbReference>
<dbReference type="InterPro" id="IPR036890">
    <property type="entry name" value="HATPase_C_sf"/>
</dbReference>
<dbReference type="PANTHER" id="PTHR34220">
    <property type="entry name" value="SENSOR HISTIDINE KINASE YPDA"/>
    <property type="match status" value="1"/>
</dbReference>
<keyword evidence="8" id="KW-1133">Transmembrane helix</keyword>
<evidence type="ECO:0000256" key="7">
    <source>
        <dbReference type="SAM" id="Coils"/>
    </source>
</evidence>
<comment type="subcellular location">
    <subcellularLocation>
        <location evidence="1">Cell membrane</location>
        <topology evidence="1">Multi-pass membrane protein</topology>
    </subcellularLocation>
</comment>
<keyword evidence="11" id="KW-1185">Reference proteome</keyword>
<evidence type="ECO:0000256" key="1">
    <source>
        <dbReference type="ARBA" id="ARBA00004651"/>
    </source>
</evidence>
<dbReference type="SUPFAM" id="SSF158472">
    <property type="entry name" value="HAMP domain-like"/>
    <property type="match status" value="1"/>
</dbReference>
<keyword evidence="8" id="KW-0812">Transmembrane</keyword>
<feature type="transmembrane region" description="Helical" evidence="8">
    <location>
        <begin position="298"/>
        <end position="317"/>
    </location>
</feature>
<dbReference type="GO" id="GO:0004673">
    <property type="term" value="F:protein histidine kinase activity"/>
    <property type="evidence" value="ECO:0007669"/>
    <property type="project" value="UniProtKB-EC"/>
</dbReference>
<reference evidence="11" key="1">
    <citation type="journal article" date="2019" name="Int. J. Syst. Evol. Microbiol.">
        <title>The Global Catalogue of Microorganisms (GCM) 10K type strain sequencing project: providing services to taxonomists for standard genome sequencing and annotation.</title>
        <authorList>
            <consortium name="The Broad Institute Genomics Platform"/>
            <consortium name="The Broad Institute Genome Sequencing Center for Infectious Disease"/>
            <person name="Wu L."/>
            <person name="Ma J."/>
        </authorList>
    </citation>
    <scope>NUCLEOTIDE SEQUENCE [LARGE SCALE GENOMIC DNA]</scope>
    <source>
        <strain evidence="11">JCM 18657</strain>
    </source>
</reference>
<keyword evidence="2" id="KW-1003">Cell membrane</keyword>
<dbReference type="PROSITE" id="PS50885">
    <property type="entry name" value="HAMP"/>
    <property type="match status" value="1"/>
</dbReference>
<dbReference type="Pfam" id="PF06580">
    <property type="entry name" value="His_kinase"/>
    <property type="match status" value="1"/>
</dbReference>
<protein>
    <submittedName>
        <fullName evidence="10">Sensor histidine kinase</fullName>
        <ecNumber evidence="10">2.7.13.3</ecNumber>
    </submittedName>
</protein>
<dbReference type="InterPro" id="IPR010559">
    <property type="entry name" value="Sig_transdc_His_kin_internal"/>
</dbReference>
<evidence type="ECO:0000259" key="9">
    <source>
        <dbReference type="PROSITE" id="PS50885"/>
    </source>
</evidence>
<feature type="coiled-coil region" evidence="7">
    <location>
        <begin position="359"/>
        <end position="393"/>
    </location>
</feature>
<evidence type="ECO:0000256" key="3">
    <source>
        <dbReference type="ARBA" id="ARBA00022553"/>
    </source>
</evidence>
<gene>
    <name evidence="10" type="ORF">ACFQWB_12405</name>
</gene>
<dbReference type="InterPro" id="IPR050640">
    <property type="entry name" value="Bact_2-comp_sensor_kinase"/>
</dbReference>
<evidence type="ECO:0000256" key="8">
    <source>
        <dbReference type="SAM" id="Phobius"/>
    </source>
</evidence>